<dbReference type="AlphaFoldDB" id="A0A7G9T5B2"/>
<comment type="subcellular location">
    <subcellularLocation>
        <location evidence="1">Secreted</location>
    </subcellularLocation>
</comment>
<proteinExistence type="predicted"/>
<organism evidence="4 5">
    <name type="scientific">Weissella diestrammenae</name>
    <dbReference type="NCBI Taxonomy" id="1162633"/>
    <lineage>
        <taxon>Bacteria</taxon>
        <taxon>Bacillati</taxon>
        <taxon>Bacillota</taxon>
        <taxon>Bacilli</taxon>
        <taxon>Lactobacillales</taxon>
        <taxon>Lactobacillaceae</taxon>
        <taxon>Weissella</taxon>
    </lineage>
</organism>
<dbReference type="RefSeq" id="WP_187529121.1">
    <property type="nucleotide sequence ID" value="NZ_CP060724.1"/>
</dbReference>
<dbReference type="KEGG" id="wdi:H9L19_07975"/>
<evidence type="ECO:0000313" key="5">
    <source>
        <dbReference type="Proteomes" id="UP000515800"/>
    </source>
</evidence>
<evidence type="ECO:0000256" key="1">
    <source>
        <dbReference type="ARBA" id="ARBA00004613"/>
    </source>
</evidence>
<dbReference type="InterPro" id="IPR051398">
    <property type="entry name" value="Polysacch_Deacetylase"/>
</dbReference>
<dbReference type="GO" id="GO:0016810">
    <property type="term" value="F:hydrolase activity, acting on carbon-nitrogen (but not peptide) bonds"/>
    <property type="evidence" value="ECO:0007669"/>
    <property type="project" value="InterPro"/>
</dbReference>
<sequence>MHKTYKTRIAFILIVLSVLSLDIYGSYLKVQSQPPVNHTYAGSFVNHDGIIILNYHRILNESWVVKGIKAVNNNEQIHTYNVPFSEFKKQMKFLKQHHVQVISYQKMLEMTKQPTIKGQYVVLTFDDIDRTMPENAYPILKQYQFPFTFYVITGKVNKDMDGSVMASWSDIKRLAKDPLATVGVHTNNLHYQLNNKPVLSTDISHKRLRTDYQRSQDAMLLHLGRKADIFAYPYGAPNQYLSNYMADHGIVSMVTLDAGIVISGSNPKMPPRVLVNDQSWPNFEKWISDDK</sequence>
<evidence type="ECO:0000313" key="4">
    <source>
        <dbReference type="EMBL" id="QNN75287.1"/>
    </source>
</evidence>
<keyword evidence="5" id="KW-1185">Reference proteome</keyword>
<dbReference type="GO" id="GO:0005576">
    <property type="term" value="C:extracellular region"/>
    <property type="evidence" value="ECO:0007669"/>
    <property type="project" value="UniProtKB-SubCell"/>
</dbReference>
<feature type="domain" description="NodB homology" evidence="3">
    <location>
        <begin position="119"/>
        <end position="291"/>
    </location>
</feature>
<dbReference type="InterPro" id="IPR002509">
    <property type="entry name" value="NODB_dom"/>
</dbReference>
<evidence type="ECO:0000259" key="3">
    <source>
        <dbReference type="PROSITE" id="PS51677"/>
    </source>
</evidence>
<gene>
    <name evidence="4" type="ORF">H9L19_07975</name>
</gene>
<dbReference type="PANTHER" id="PTHR34216">
    <property type="match status" value="1"/>
</dbReference>
<dbReference type="Pfam" id="PF01522">
    <property type="entry name" value="Polysacc_deac_1"/>
    <property type="match status" value="1"/>
</dbReference>
<dbReference type="SUPFAM" id="SSF88713">
    <property type="entry name" value="Glycoside hydrolase/deacetylase"/>
    <property type="match status" value="1"/>
</dbReference>
<dbReference type="Proteomes" id="UP000515800">
    <property type="component" value="Chromosome"/>
</dbReference>
<dbReference type="PANTHER" id="PTHR34216:SF3">
    <property type="entry name" value="POLY-BETA-1,6-N-ACETYL-D-GLUCOSAMINE N-DEACETYLASE"/>
    <property type="match status" value="1"/>
</dbReference>
<evidence type="ECO:0000256" key="2">
    <source>
        <dbReference type="ARBA" id="ARBA00022729"/>
    </source>
</evidence>
<reference evidence="4 5" key="1">
    <citation type="submission" date="2020-08" db="EMBL/GenBank/DDBJ databases">
        <title>Genome sequence of Weissella diestrammenae KACC 16890T.</title>
        <authorList>
            <person name="Hyun D.-W."/>
            <person name="Bae J.-W."/>
        </authorList>
    </citation>
    <scope>NUCLEOTIDE SEQUENCE [LARGE SCALE GENOMIC DNA]</scope>
    <source>
        <strain evidence="4 5">KACC 16890</strain>
    </source>
</reference>
<dbReference type="PROSITE" id="PS51677">
    <property type="entry name" value="NODB"/>
    <property type="match status" value="1"/>
</dbReference>
<keyword evidence="2" id="KW-0732">Signal</keyword>
<dbReference type="Gene3D" id="3.20.20.370">
    <property type="entry name" value="Glycoside hydrolase/deacetylase"/>
    <property type="match status" value="1"/>
</dbReference>
<dbReference type="InterPro" id="IPR011330">
    <property type="entry name" value="Glyco_hydro/deAcase_b/a-brl"/>
</dbReference>
<accession>A0A7G9T5B2</accession>
<name>A0A7G9T5B2_9LACO</name>
<protein>
    <submittedName>
        <fullName evidence="4">Polysaccharide deacetylase family protein</fullName>
    </submittedName>
</protein>
<dbReference type="EMBL" id="CP060724">
    <property type="protein sequence ID" value="QNN75287.1"/>
    <property type="molecule type" value="Genomic_DNA"/>
</dbReference>
<dbReference type="GO" id="GO:0005975">
    <property type="term" value="P:carbohydrate metabolic process"/>
    <property type="evidence" value="ECO:0007669"/>
    <property type="project" value="InterPro"/>
</dbReference>